<evidence type="ECO:0000256" key="10">
    <source>
        <dbReference type="SAM" id="MobiDB-lite"/>
    </source>
</evidence>
<dbReference type="RefSeq" id="XP_019617057.1">
    <property type="nucleotide sequence ID" value="XM_019761498.1"/>
</dbReference>
<keyword evidence="2" id="KW-0479">Metal-binding</keyword>
<dbReference type="Proteomes" id="UP000515135">
    <property type="component" value="Unplaced"/>
</dbReference>
<evidence type="ECO:0000256" key="5">
    <source>
        <dbReference type="ARBA" id="ARBA00023015"/>
    </source>
</evidence>
<evidence type="ECO:0000256" key="6">
    <source>
        <dbReference type="ARBA" id="ARBA00023125"/>
    </source>
</evidence>
<dbReference type="SMART" id="SM00614">
    <property type="entry name" value="ZnF_BED"/>
    <property type="match status" value="1"/>
</dbReference>
<dbReference type="SUPFAM" id="SSF53098">
    <property type="entry name" value="Ribonuclease H-like"/>
    <property type="match status" value="1"/>
</dbReference>
<reference evidence="13" key="1">
    <citation type="submission" date="2025-08" db="UniProtKB">
        <authorList>
            <consortium name="RefSeq"/>
        </authorList>
    </citation>
    <scope>IDENTIFICATION</scope>
    <source>
        <tissue evidence="13">Gonad</tissue>
    </source>
</reference>
<dbReference type="GO" id="GO:0005634">
    <property type="term" value="C:nucleus"/>
    <property type="evidence" value="ECO:0007669"/>
    <property type="project" value="UniProtKB-SubCell"/>
</dbReference>
<feature type="domain" description="BED-type" evidence="11">
    <location>
        <begin position="4"/>
        <end position="54"/>
    </location>
</feature>
<evidence type="ECO:0000256" key="9">
    <source>
        <dbReference type="PROSITE-ProRule" id="PRU00027"/>
    </source>
</evidence>
<dbReference type="Pfam" id="PF02892">
    <property type="entry name" value="zf-BED"/>
    <property type="match status" value="1"/>
</dbReference>
<dbReference type="GO" id="GO:0003677">
    <property type="term" value="F:DNA binding"/>
    <property type="evidence" value="ECO:0007669"/>
    <property type="project" value="UniProtKB-KW"/>
</dbReference>
<dbReference type="InterPro" id="IPR052035">
    <property type="entry name" value="ZnF_BED_domain_contain"/>
</dbReference>
<keyword evidence="12" id="KW-1185">Reference proteome</keyword>
<evidence type="ECO:0000313" key="12">
    <source>
        <dbReference type="Proteomes" id="UP000515135"/>
    </source>
</evidence>
<dbReference type="InterPro" id="IPR008906">
    <property type="entry name" value="HATC_C_dom"/>
</dbReference>
<dbReference type="SUPFAM" id="SSF57667">
    <property type="entry name" value="beta-beta-alpha zinc fingers"/>
    <property type="match status" value="1"/>
</dbReference>
<dbReference type="PROSITE" id="PS50808">
    <property type="entry name" value="ZF_BED"/>
    <property type="match status" value="1"/>
</dbReference>
<accession>A0A6P4YE71</accession>
<keyword evidence="8" id="KW-0539">Nucleus</keyword>
<keyword evidence="6" id="KW-0238">DNA-binding</keyword>
<dbReference type="Pfam" id="PF05699">
    <property type="entry name" value="Dimer_Tnp_hAT"/>
    <property type="match status" value="1"/>
</dbReference>
<dbReference type="AlphaFoldDB" id="A0A6P4YE71"/>
<dbReference type="KEGG" id="bbel:109464490"/>
<dbReference type="GO" id="GO:0046983">
    <property type="term" value="F:protein dimerization activity"/>
    <property type="evidence" value="ECO:0007669"/>
    <property type="project" value="InterPro"/>
</dbReference>
<comment type="subcellular location">
    <subcellularLocation>
        <location evidence="1">Nucleus</location>
    </subcellularLocation>
</comment>
<evidence type="ECO:0000256" key="4">
    <source>
        <dbReference type="ARBA" id="ARBA00022833"/>
    </source>
</evidence>
<dbReference type="InterPro" id="IPR003656">
    <property type="entry name" value="Znf_BED"/>
</dbReference>
<organism evidence="12 13">
    <name type="scientific">Branchiostoma belcheri</name>
    <name type="common">Amphioxus</name>
    <dbReference type="NCBI Taxonomy" id="7741"/>
    <lineage>
        <taxon>Eukaryota</taxon>
        <taxon>Metazoa</taxon>
        <taxon>Chordata</taxon>
        <taxon>Cephalochordata</taxon>
        <taxon>Leptocardii</taxon>
        <taxon>Amphioxiformes</taxon>
        <taxon>Branchiostomatidae</taxon>
        <taxon>Branchiostoma</taxon>
    </lineage>
</organism>
<name>A0A6P4YE71_BRABE</name>
<evidence type="ECO:0000256" key="7">
    <source>
        <dbReference type="ARBA" id="ARBA00023163"/>
    </source>
</evidence>
<dbReference type="PANTHER" id="PTHR46481:SF9">
    <property type="entry name" value="ZINC FINGER BED DOMAIN-CONTAINING PROTEIN 1-LIKE"/>
    <property type="match status" value="1"/>
</dbReference>
<dbReference type="GeneID" id="109464490"/>
<evidence type="ECO:0000256" key="1">
    <source>
        <dbReference type="ARBA" id="ARBA00004123"/>
    </source>
</evidence>
<evidence type="ECO:0000259" key="11">
    <source>
        <dbReference type="PROSITE" id="PS50808"/>
    </source>
</evidence>
<keyword evidence="7" id="KW-0804">Transcription</keyword>
<gene>
    <name evidence="13" type="primary">LOC109464490</name>
</gene>
<keyword evidence="4" id="KW-0862">Zinc</keyword>
<dbReference type="OrthoDB" id="1607513at2759"/>
<evidence type="ECO:0000256" key="2">
    <source>
        <dbReference type="ARBA" id="ARBA00022723"/>
    </source>
</evidence>
<keyword evidence="3 9" id="KW-0863">Zinc-finger</keyword>
<sequence>MPKCKKSKVWSHMRQLPDGKAMCHHCNNIIVVSGGTTNLARHLRRNHNIETQPHPAGKVMQKLFMGLSAAPAQSPTAVCETVSSTTTTSTSVSSDNNLPLPPLPSLATVASSSSASASPVTPVRVTPFTLARQARMPEYKKSMITAKVCHYIVKSLRPYHTVEDPYFRAMVHEMNPAYQLPTRHDVSERLVPAMYDAALEALKKDLSAVDYVALTGDGWTSRVADHYMTITVHYLKDWELQCKVLQTIKGEVQQTGNNITAEIDECLENFELAGRVRVMTTDNARAMLYATNKAGVTTSLGCFAHTLNLTAQKMLNVKGLQSLLGTIRPVITYFRKSYIAKLVLKEKQQALQVPCNSLVLDCKTRWNSTFFMIQRFMEQYAAIIAATLDTRIKQKPEFRKVQQLETTTVGKLDAYLKVAGLLQKMTQVMSSEKKATAGMVLPMLQMLTEHFKPGSSSKEREEEGDDDKSKEVEAFTERLKAAALEDLNKRYKDEEELDFLQEATAMDPRFKGTVKEESVWARLCEKVTVQSASIKREQEPEQESDVQRVKDEMKPIKPLKVEVKEEPKAPKTLLEEIFNDDIEITSVQPPTPVAVRAHQELGKYRQMPNLPKAGDPCQFWKGKMEELPLLAKFARQYLIAQATSVASERVFSTAGDVVSAERACLDPENVNILIFLEKKTHK</sequence>
<feature type="region of interest" description="Disordered" evidence="10">
    <location>
        <begin position="451"/>
        <end position="471"/>
    </location>
</feature>
<keyword evidence="5" id="KW-0805">Transcription regulation</keyword>
<evidence type="ECO:0000256" key="3">
    <source>
        <dbReference type="ARBA" id="ARBA00022771"/>
    </source>
</evidence>
<dbReference type="PANTHER" id="PTHR46481">
    <property type="entry name" value="ZINC FINGER BED DOMAIN-CONTAINING PROTEIN 4"/>
    <property type="match status" value="1"/>
</dbReference>
<dbReference type="GO" id="GO:0008270">
    <property type="term" value="F:zinc ion binding"/>
    <property type="evidence" value="ECO:0007669"/>
    <property type="project" value="UniProtKB-KW"/>
</dbReference>
<proteinExistence type="predicted"/>
<evidence type="ECO:0000313" key="13">
    <source>
        <dbReference type="RefSeq" id="XP_019617057.1"/>
    </source>
</evidence>
<dbReference type="SUPFAM" id="SSF140996">
    <property type="entry name" value="Hermes dimerisation domain"/>
    <property type="match status" value="1"/>
</dbReference>
<evidence type="ECO:0000256" key="8">
    <source>
        <dbReference type="ARBA" id="ARBA00023242"/>
    </source>
</evidence>
<dbReference type="InterPro" id="IPR036236">
    <property type="entry name" value="Znf_C2H2_sf"/>
</dbReference>
<dbReference type="InterPro" id="IPR012337">
    <property type="entry name" value="RNaseH-like_sf"/>
</dbReference>
<protein>
    <submittedName>
        <fullName evidence="13">Zinc finger BED domain-containing protein 4-like</fullName>
    </submittedName>
</protein>